<feature type="region of interest" description="Disordered" evidence="1">
    <location>
        <begin position="133"/>
        <end position="156"/>
    </location>
</feature>
<proteinExistence type="predicted"/>
<feature type="region of interest" description="Disordered" evidence="1">
    <location>
        <begin position="308"/>
        <end position="414"/>
    </location>
</feature>
<feature type="compositionally biased region" description="Gly residues" evidence="1">
    <location>
        <begin position="493"/>
        <end position="504"/>
    </location>
</feature>
<feature type="compositionally biased region" description="Pro residues" evidence="1">
    <location>
        <begin position="398"/>
        <end position="413"/>
    </location>
</feature>
<organism evidence="2">
    <name type="scientific">uncultured Thermomicrobiales bacterium</name>
    <dbReference type="NCBI Taxonomy" id="1645740"/>
    <lineage>
        <taxon>Bacteria</taxon>
        <taxon>Pseudomonadati</taxon>
        <taxon>Thermomicrobiota</taxon>
        <taxon>Thermomicrobia</taxon>
        <taxon>Thermomicrobiales</taxon>
        <taxon>environmental samples</taxon>
    </lineage>
</organism>
<reference evidence="2" key="1">
    <citation type="submission" date="2020-02" db="EMBL/GenBank/DDBJ databases">
        <authorList>
            <person name="Meier V. D."/>
        </authorList>
    </citation>
    <scope>NUCLEOTIDE SEQUENCE</scope>
    <source>
        <strain evidence="2">AVDCRST_MAG49</strain>
    </source>
</reference>
<evidence type="ECO:0000313" key="2">
    <source>
        <dbReference type="EMBL" id="CAA9563441.1"/>
    </source>
</evidence>
<protein>
    <submittedName>
        <fullName evidence="2">Uncharacterized protein</fullName>
    </submittedName>
</protein>
<dbReference type="AlphaFoldDB" id="A0A6J4V2C0"/>
<accession>A0A6J4V2C0</accession>
<sequence length="516" mass="54082">MGDDGDLARRGRLGVGEDVGADGIAVPVEVDDEAGRRLVLAGDLVAARDEVVGVPVGEALRRQLDGVVARRQVAPGGGVAVHGRVVGRQPPAERIAGQRPLDQRRVGRLARVGVQALDVHALGTGVGGHGEVGRLLGRAPGGRPTVRHLGPDRRDDEGAAVGAALEVEVTGEDAGLAGAQRLGGGVVLARHLDLAVGDEHQARRAAVRLGEGRLLAVRQHVADEVEVAVAARGVEAVAGEQQVGGPDRRRVFEVARDHELERVVGNRLGVGGAAAVALALLRQRRLAGGEQGPRPVVLGDQHLAAVGEDEAERPLRLRRVGQGPRRELEDPPADRAARQRGHPLRDHRGMARGGRCLRPRRRSGRSECRCCQPGHQQRGDAEQPPARRPSLAVAADGPHPPVGPPSAGGPPPLGHACLLPGWGSGPDRTRLWSAANHAERGRRRHPQNGVIAGPTRLGTCRVRVGIGQRRRGYGDRRLVAMRAPALMDEGHDAPGGGAASGQGRAGRHGRVTLGPR</sequence>
<gene>
    <name evidence="2" type="ORF">AVDCRST_MAG49-2697</name>
</gene>
<feature type="compositionally biased region" description="Low complexity" evidence="1">
    <location>
        <begin position="133"/>
        <end position="144"/>
    </location>
</feature>
<dbReference type="EMBL" id="CADCWG010000185">
    <property type="protein sequence ID" value="CAA9563441.1"/>
    <property type="molecule type" value="Genomic_DNA"/>
</dbReference>
<feature type="region of interest" description="Disordered" evidence="1">
    <location>
        <begin position="488"/>
        <end position="516"/>
    </location>
</feature>
<evidence type="ECO:0000256" key="1">
    <source>
        <dbReference type="SAM" id="MobiDB-lite"/>
    </source>
</evidence>
<name>A0A6J4V2C0_9BACT</name>
<feature type="compositionally biased region" description="Basic and acidic residues" evidence="1">
    <location>
        <begin position="324"/>
        <end position="349"/>
    </location>
</feature>